<proteinExistence type="predicted"/>
<name>A0ACB9QDY3_9MYRT</name>
<dbReference type="Proteomes" id="UP001057402">
    <property type="component" value="Chromosome 6"/>
</dbReference>
<comment type="caution">
    <text evidence="1">The sequence shown here is derived from an EMBL/GenBank/DDBJ whole genome shotgun (WGS) entry which is preliminary data.</text>
</comment>
<protein>
    <submittedName>
        <fullName evidence="1">Uncharacterized protein</fullName>
    </submittedName>
</protein>
<keyword evidence="2" id="KW-1185">Reference proteome</keyword>
<sequence length="435" mass="48776">MHAFSGCKTTKMEFVLDVKVEVVDKIKPSSPTPPHLRRHALSFLDQIAQPVFMPFLLFYHHHSLSTLHHRLAILKRSLSEALSVFYPLAGRVMLEDLCVDCDDCGIHYVEAQACGSLSRVIKESGPESLAPLVPFALYDIRDLPAAVQVTSFDCGGLALCLCVSHKVADALSCIAFLNCWAALARGETDCDSFLPDFGSAKLFPPVKLPGEMMEPLCPIIREGLVTKRFVFGPDSISALRAKYGDPKMNIRPSRVEALRGFFLKRHMETTGRRKYMGVEAVNLRPRTVPPLSMRHFGNIIVILKHKMEFEAGAGERDMVRRMREAIGEVGMGCVKEIQDTREYLKAEMEAKRVAEEEGMLPIPFTSLCRFPMYEADMGWGKPAWVSTVGLPHPDMVSFWDGRDGESIEVYVTLWKEDMAKFDKDEELLAHAHLSS</sequence>
<evidence type="ECO:0000313" key="2">
    <source>
        <dbReference type="Proteomes" id="UP001057402"/>
    </source>
</evidence>
<gene>
    <name evidence="1" type="ORF">MLD38_020734</name>
</gene>
<reference evidence="2" key="1">
    <citation type="journal article" date="2023" name="Front. Plant Sci.">
        <title>Chromosomal-level genome assembly of Melastoma candidum provides insights into trichome evolution.</title>
        <authorList>
            <person name="Zhong Y."/>
            <person name="Wu W."/>
            <person name="Sun C."/>
            <person name="Zou P."/>
            <person name="Liu Y."/>
            <person name="Dai S."/>
            <person name="Zhou R."/>
        </authorList>
    </citation>
    <scope>NUCLEOTIDE SEQUENCE [LARGE SCALE GENOMIC DNA]</scope>
</reference>
<organism evidence="1 2">
    <name type="scientific">Melastoma candidum</name>
    <dbReference type="NCBI Taxonomy" id="119954"/>
    <lineage>
        <taxon>Eukaryota</taxon>
        <taxon>Viridiplantae</taxon>
        <taxon>Streptophyta</taxon>
        <taxon>Embryophyta</taxon>
        <taxon>Tracheophyta</taxon>
        <taxon>Spermatophyta</taxon>
        <taxon>Magnoliopsida</taxon>
        <taxon>eudicotyledons</taxon>
        <taxon>Gunneridae</taxon>
        <taxon>Pentapetalae</taxon>
        <taxon>rosids</taxon>
        <taxon>malvids</taxon>
        <taxon>Myrtales</taxon>
        <taxon>Melastomataceae</taxon>
        <taxon>Melastomatoideae</taxon>
        <taxon>Melastomateae</taxon>
        <taxon>Melastoma</taxon>
    </lineage>
</organism>
<accession>A0ACB9QDY3</accession>
<dbReference type="EMBL" id="CM042885">
    <property type="protein sequence ID" value="KAI4364676.1"/>
    <property type="molecule type" value="Genomic_DNA"/>
</dbReference>
<evidence type="ECO:0000313" key="1">
    <source>
        <dbReference type="EMBL" id="KAI4364676.1"/>
    </source>
</evidence>